<keyword evidence="1" id="KW-1133">Transmembrane helix</keyword>
<feature type="signal peptide" evidence="2">
    <location>
        <begin position="1"/>
        <end position="20"/>
    </location>
</feature>
<keyword evidence="1" id="KW-0812">Transmembrane</keyword>
<dbReference type="OrthoDB" id="10513193at2759"/>
<accession>A0A7I4YQZ8</accession>
<evidence type="ECO:0000313" key="3">
    <source>
        <dbReference type="Proteomes" id="UP000025227"/>
    </source>
</evidence>
<keyword evidence="3" id="KW-1185">Reference proteome</keyword>
<proteinExistence type="predicted"/>
<evidence type="ECO:0000313" key="4">
    <source>
        <dbReference type="WBParaSite" id="HCON_00126400-00001"/>
    </source>
</evidence>
<evidence type="ECO:0000256" key="2">
    <source>
        <dbReference type="SAM" id="SignalP"/>
    </source>
</evidence>
<feature type="chain" id="PRO_5029592644" evidence="2">
    <location>
        <begin position="21"/>
        <end position="348"/>
    </location>
</feature>
<reference evidence="4" key="1">
    <citation type="submission" date="2020-12" db="UniProtKB">
        <authorList>
            <consortium name="WormBaseParasite"/>
        </authorList>
    </citation>
    <scope>IDENTIFICATION</scope>
    <source>
        <strain evidence="4">MHco3</strain>
    </source>
</reference>
<evidence type="ECO:0000256" key="1">
    <source>
        <dbReference type="SAM" id="Phobius"/>
    </source>
</evidence>
<keyword evidence="1" id="KW-0472">Membrane</keyword>
<organism evidence="3 4">
    <name type="scientific">Haemonchus contortus</name>
    <name type="common">Barber pole worm</name>
    <dbReference type="NCBI Taxonomy" id="6289"/>
    <lineage>
        <taxon>Eukaryota</taxon>
        <taxon>Metazoa</taxon>
        <taxon>Ecdysozoa</taxon>
        <taxon>Nematoda</taxon>
        <taxon>Chromadorea</taxon>
        <taxon>Rhabditida</taxon>
        <taxon>Rhabditina</taxon>
        <taxon>Rhabditomorpha</taxon>
        <taxon>Strongyloidea</taxon>
        <taxon>Trichostrongylidae</taxon>
        <taxon>Haemonchus</taxon>
    </lineage>
</organism>
<protein>
    <submittedName>
        <fullName evidence="4">DUF4793 domain-containing protein</fullName>
    </submittedName>
</protein>
<dbReference type="WBParaSite" id="HCON_00126400-00001">
    <property type="protein sequence ID" value="HCON_00126400-00001"/>
    <property type="gene ID" value="HCON_00126400"/>
</dbReference>
<feature type="transmembrane region" description="Helical" evidence="1">
    <location>
        <begin position="263"/>
        <end position="285"/>
    </location>
</feature>
<dbReference type="Proteomes" id="UP000025227">
    <property type="component" value="Unplaced"/>
</dbReference>
<sequence>MITTLIKWTLLQLLPYTVLMEQDYNWYRELKRVYIPANNLSVNPLMLLDGRFAHVFDFNDLSDIRVSITFQRGSCLDRNYAQLVIITFLDHWYPPDMLDGAQLLDNSIVLDGAGRLEDVRDEYGYYRGRQYYYSYIVYTKDSDRIYESIRYSPTTVDYFALERGKLYFTHHLGALWLHLSRPFSSLTVDHGFSQRLHRERVGVNATALYVNTNKTRYFLISASRTERCPVHISWMSDHAAPWTRFSLIPQLGLPKKERERITVLRDIIIACIVIVGYYYVLNYIYPSSALLQHLHATPKTYCTATTTSIGERDAQRIRVESKTFGIYPRNTGPSKLGTQCGAFQGVNP</sequence>
<name>A0A7I4YQZ8_HAECO</name>
<keyword evidence="2" id="KW-0732">Signal</keyword>
<dbReference type="AlphaFoldDB" id="A0A7I4YQZ8"/>